<keyword evidence="1" id="KW-1133">Transmembrane helix</keyword>
<keyword evidence="1" id="KW-0812">Transmembrane</keyword>
<evidence type="ECO:0000313" key="2">
    <source>
        <dbReference type="EMBL" id="KKK62228.1"/>
    </source>
</evidence>
<protein>
    <submittedName>
        <fullName evidence="2">Uncharacterized protein</fullName>
    </submittedName>
</protein>
<organism evidence="2">
    <name type="scientific">marine sediment metagenome</name>
    <dbReference type="NCBI Taxonomy" id="412755"/>
    <lineage>
        <taxon>unclassified sequences</taxon>
        <taxon>metagenomes</taxon>
        <taxon>ecological metagenomes</taxon>
    </lineage>
</organism>
<comment type="caution">
    <text evidence="2">The sequence shown here is derived from an EMBL/GenBank/DDBJ whole genome shotgun (WGS) entry which is preliminary data.</text>
</comment>
<sequence length="81" mass="8930">FMGISSQLGQYSAMCLPILLYISPFLVVIAIFTLFAAKSVSAILALIVGAIFFCWHKRYKLVIIPIVIAVIALGFFYRGSI</sequence>
<name>A0A0F8WZZ2_9ZZZZ</name>
<feature type="non-terminal residue" evidence="2">
    <location>
        <position position="1"/>
    </location>
</feature>
<keyword evidence="1" id="KW-0472">Membrane</keyword>
<dbReference type="EMBL" id="LAZR01062095">
    <property type="protein sequence ID" value="KKK62228.1"/>
    <property type="molecule type" value="Genomic_DNA"/>
</dbReference>
<feature type="transmembrane region" description="Helical" evidence="1">
    <location>
        <begin position="39"/>
        <end position="55"/>
    </location>
</feature>
<gene>
    <name evidence="2" type="ORF">LCGC14_3006420</name>
</gene>
<evidence type="ECO:0000256" key="1">
    <source>
        <dbReference type="SAM" id="Phobius"/>
    </source>
</evidence>
<reference evidence="2" key="1">
    <citation type="journal article" date="2015" name="Nature">
        <title>Complex archaea that bridge the gap between prokaryotes and eukaryotes.</title>
        <authorList>
            <person name="Spang A."/>
            <person name="Saw J.H."/>
            <person name="Jorgensen S.L."/>
            <person name="Zaremba-Niedzwiedzka K."/>
            <person name="Martijn J."/>
            <person name="Lind A.E."/>
            <person name="van Eijk R."/>
            <person name="Schleper C."/>
            <person name="Guy L."/>
            <person name="Ettema T.J."/>
        </authorList>
    </citation>
    <scope>NUCLEOTIDE SEQUENCE</scope>
</reference>
<accession>A0A0F8WZZ2</accession>
<feature type="transmembrane region" description="Helical" evidence="1">
    <location>
        <begin position="62"/>
        <end position="79"/>
    </location>
</feature>
<dbReference type="AlphaFoldDB" id="A0A0F8WZZ2"/>
<proteinExistence type="predicted"/>
<feature type="transmembrane region" description="Helical" evidence="1">
    <location>
        <begin position="12"/>
        <end position="33"/>
    </location>
</feature>